<feature type="transmembrane region" description="Helical" evidence="8">
    <location>
        <begin position="162"/>
        <end position="182"/>
    </location>
</feature>
<dbReference type="GO" id="GO:0015254">
    <property type="term" value="F:glycerol channel activity"/>
    <property type="evidence" value="ECO:0007669"/>
    <property type="project" value="TreeGrafter"/>
</dbReference>
<keyword evidence="5 8" id="KW-1133">Transmembrane helix</keyword>
<evidence type="ECO:0000313" key="9">
    <source>
        <dbReference type="EMBL" id="QJW87874.1"/>
    </source>
</evidence>
<organism evidence="9 10">
    <name type="scientific">Spirosoma taeanense</name>
    <dbReference type="NCBI Taxonomy" id="2735870"/>
    <lineage>
        <taxon>Bacteria</taxon>
        <taxon>Pseudomonadati</taxon>
        <taxon>Bacteroidota</taxon>
        <taxon>Cytophagia</taxon>
        <taxon>Cytophagales</taxon>
        <taxon>Cytophagaceae</taxon>
        <taxon>Spirosoma</taxon>
    </lineage>
</organism>
<keyword evidence="3 7" id="KW-0813">Transport</keyword>
<gene>
    <name evidence="9" type="ORF">HNV11_00045</name>
</gene>
<keyword evidence="4 7" id="KW-0812">Transmembrane</keyword>
<dbReference type="InterPro" id="IPR000425">
    <property type="entry name" value="MIP"/>
</dbReference>
<feature type="transmembrane region" description="Helical" evidence="8">
    <location>
        <begin position="137"/>
        <end position="156"/>
    </location>
</feature>
<reference evidence="9 10" key="1">
    <citation type="submission" date="2020-05" db="EMBL/GenBank/DDBJ databases">
        <title>Genome sequencing of Spirosoma sp. TS118.</title>
        <authorList>
            <person name="Lee J.-H."/>
            <person name="Jeong S."/>
            <person name="Zhao L."/>
            <person name="Jung J.-H."/>
            <person name="Kim M.-K."/>
            <person name="Lim S."/>
        </authorList>
    </citation>
    <scope>NUCLEOTIDE SEQUENCE [LARGE SCALE GENOMIC DNA]</scope>
    <source>
        <strain evidence="9 10">TS118</strain>
    </source>
</reference>
<dbReference type="PANTHER" id="PTHR43829">
    <property type="entry name" value="AQUAPORIN OR AQUAGLYCEROPORIN RELATED"/>
    <property type="match status" value="1"/>
</dbReference>
<keyword evidence="6 8" id="KW-0472">Membrane</keyword>
<dbReference type="PANTHER" id="PTHR43829:SF9">
    <property type="entry name" value="AQUAPORIN-9"/>
    <property type="match status" value="1"/>
</dbReference>
<evidence type="ECO:0000256" key="1">
    <source>
        <dbReference type="ARBA" id="ARBA00004141"/>
    </source>
</evidence>
<name>A0A6M5Y393_9BACT</name>
<protein>
    <submittedName>
        <fullName evidence="9">Aquaporin family protein</fullName>
    </submittedName>
</protein>
<sequence length="241" mass="25083">MQTSPFLGELIGTIVLLLLGNGVVANVVLRQTKGHSAGWIVITAGWAFAVTFGVFVAKAFGSVDAHLNPAVTVAFAIATNDYSHVVPYVTAQLIGAFLGAVLVWLQYLPHWAATPDPDEKLACFATAPAIRSTGPNLVSEALATLVLILGLAGISSKNLGELAIGVGPYLVGILVWSIGLSLGGQTGYAINPVRDLGPRLAHAVLPVDKKGSSDWEYAWVPIVGPLIGAALGGVLIRWFAL</sequence>
<comment type="subcellular location">
    <subcellularLocation>
        <location evidence="1">Membrane</location>
        <topology evidence="1">Multi-pass membrane protein</topology>
    </subcellularLocation>
</comment>
<dbReference type="PROSITE" id="PS00221">
    <property type="entry name" value="MIP"/>
    <property type="match status" value="1"/>
</dbReference>
<dbReference type="EMBL" id="CP053435">
    <property type="protein sequence ID" value="QJW87874.1"/>
    <property type="molecule type" value="Genomic_DNA"/>
</dbReference>
<dbReference type="KEGG" id="stae:HNV11_00045"/>
<proteinExistence type="inferred from homology"/>
<evidence type="ECO:0000313" key="10">
    <source>
        <dbReference type="Proteomes" id="UP000502756"/>
    </source>
</evidence>
<dbReference type="Pfam" id="PF00230">
    <property type="entry name" value="MIP"/>
    <property type="match status" value="1"/>
</dbReference>
<comment type="similarity">
    <text evidence="2 7">Belongs to the MIP/aquaporin (TC 1.A.8) family.</text>
</comment>
<feature type="transmembrane region" description="Helical" evidence="8">
    <location>
        <begin position="217"/>
        <end position="240"/>
    </location>
</feature>
<dbReference type="AlphaFoldDB" id="A0A6M5Y393"/>
<evidence type="ECO:0000256" key="8">
    <source>
        <dbReference type="SAM" id="Phobius"/>
    </source>
</evidence>
<dbReference type="InterPro" id="IPR022357">
    <property type="entry name" value="MIP_CS"/>
</dbReference>
<dbReference type="InterPro" id="IPR050363">
    <property type="entry name" value="MIP/Aquaporin"/>
</dbReference>
<accession>A0A6M5Y393</accession>
<dbReference type="InterPro" id="IPR023271">
    <property type="entry name" value="Aquaporin-like"/>
</dbReference>
<dbReference type="Proteomes" id="UP000502756">
    <property type="component" value="Chromosome"/>
</dbReference>
<dbReference type="GO" id="GO:0005886">
    <property type="term" value="C:plasma membrane"/>
    <property type="evidence" value="ECO:0007669"/>
    <property type="project" value="TreeGrafter"/>
</dbReference>
<evidence type="ECO:0000256" key="6">
    <source>
        <dbReference type="ARBA" id="ARBA00023136"/>
    </source>
</evidence>
<keyword evidence="10" id="KW-1185">Reference proteome</keyword>
<evidence type="ECO:0000256" key="2">
    <source>
        <dbReference type="ARBA" id="ARBA00006175"/>
    </source>
</evidence>
<dbReference type="RefSeq" id="WP_171737716.1">
    <property type="nucleotide sequence ID" value="NZ_CP053435.1"/>
</dbReference>
<dbReference type="SUPFAM" id="SSF81338">
    <property type="entry name" value="Aquaporin-like"/>
    <property type="match status" value="1"/>
</dbReference>
<feature type="transmembrane region" description="Helical" evidence="8">
    <location>
        <begin position="85"/>
        <end position="105"/>
    </location>
</feature>
<feature type="transmembrane region" description="Helical" evidence="8">
    <location>
        <begin position="36"/>
        <end position="57"/>
    </location>
</feature>
<evidence type="ECO:0000256" key="7">
    <source>
        <dbReference type="RuleBase" id="RU000477"/>
    </source>
</evidence>
<dbReference type="Gene3D" id="1.20.1080.10">
    <property type="entry name" value="Glycerol uptake facilitator protein"/>
    <property type="match status" value="1"/>
</dbReference>
<evidence type="ECO:0000256" key="4">
    <source>
        <dbReference type="ARBA" id="ARBA00022692"/>
    </source>
</evidence>
<feature type="transmembrane region" description="Helical" evidence="8">
    <location>
        <begin position="6"/>
        <end position="29"/>
    </location>
</feature>
<evidence type="ECO:0000256" key="5">
    <source>
        <dbReference type="ARBA" id="ARBA00022989"/>
    </source>
</evidence>
<dbReference type="PRINTS" id="PR00783">
    <property type="entry name" value="MINTRINSICP"/>
</dbReference>
<evidence type="ECO:0000256" key="3">
    <source>
        <dbReference type="ARBA" id="ARBA00022448"/>
    </source>
</evidence>